<evidence type="ECO:0000313" key="3">
    <source>
        <dbReference type="Proteomes" id="UP000009168"/>
    </source>
</evidence>
<evidence type="ECO:0000313" key="2">
    <source>
        <dbReference type="EMBL" id="EAR87071.2"/>
    </source>
</evidence>
<dbReference type="GeneID" id="7826774"/>
<dbReference type="KEGG" id="tet:TTHERM_00418610"/>
<keyword evidence="3" id="KW-1185">Reference proteome</keyword>
<dbReference type="Proteomes" id="UP000009168">
    <property type="component" value="Unassembled WGS sequence"/>
</dbReference>
<name>Q22NU0_TETTS</name>
<dbReference type="EMBL" id="GG662856">
    <property type="protein sequence ID" value="EAR87071.2"/>
    <property type="molecule type" value="Genomic_DNA"/>
</dbReference>
<feature type="region of interest" description="Disordered" evidence="1">
    <location>
        <begin position="74"/>
        <end position="93"/>
    </location>
</feature>
<protein>
    <submittedName>
        <fullName evidence="2">Uncharacterized protein</fullName>
    </submittedName>
</protein>
<evidence type="ECO:0000256" key="1">
    <source>
        <dbReference type="SAM" id="MobiDB-lite"/>
    </source>
</evidence>
<accession>Q22NU0</accession>
<dbReference type="HOGENOM" id="CLU_522266_0_0_1"/>
<dbReference type="RefSeq" id="XP_001007316.2">
    <property type="nucleotide sequence ID" value="XM_001007316.2"/>
</dbReference>
<reference evidence="3" key="1">
    <citation type="journal article" date="2006" name="PLoS Biol.">
        <title>Macronuclear genome sequence of the ciliate Tetrahymena thermophila, a model eukaryote.</title>
        <authorList>
            <person name="Eisen J.A."/>
            <person name="Coyne R.S."/>
            <person name="Wu M."/>
            <person name="Wu D."/>
            <person name="Thiagarajan M."/>
            <person name="Wortman J.R."/>
            <person name="Badger J.H."/>
            <person name="Ren Q."/>
            <person name="Amedeo P."/>
            <person name="Jones K.M."/>
            <person name="Tallon L.J."/>
            <person name="Delcher A.L."/>
            <person name="Salzberg S.L."/>
            <person name="Silva J.C."/>
            <person name="Haas B.J."/>
            <person name="Majoros W.H."/>
            <person name="Farzad M."/>
            <person name="Carlton J.M."/>
            <person name="Smith R.K. Jr."/>
            <person name="Garg J."/>
            <person name="Pearlman R.E."/>
            <person name="Karrer K.M."/>
            <person name="Sun L."/>
            <person name="Manning G."/>
            <person name="Elde N.C."/>
            <person name="Turkewitz A.P."/>
            <person name="Asai D.J."/>
            <person name="Wilkes D.E."/>
            <person name="Wang Y."/>
            <person name="Cai H."/>
            <person name="Collins K."/>
            <person name="Stewart B.A."/>
            <person name="Lee S.R."/>
            <person name="Wilamowska K."/>
            <person name="Weinberg Z."/>
            <person name="Ruzzo W.L."/>
            <person name="Wloga D."/>
            <person name="Gaertig J."/>
            <person name="Frankel J."/>
            <person name="Tsao C.-C."/>
            <person name="Gorovsky M.A."/>
            <person name="Keeling P.J."/>
            <person name="Waller R.F."/>
            <person name="Patron N.J."/>
            <person name="Cherry J.M."/>
            <person name="Stover N.A."/>
            <person name="Krieger C.J."/>
            <person name="del Toro C."/>
            <person name="Ryder H.F."/>
            <person name="Williamson S.C."/>
            <person name="Barbeau R.A."/>
            <person name="Hamilton E.P."/>
            <person name="Orias E."/>
        </authorList>
    </citation>
    <scope>NUCLEOTIDE SEQUENCE [LARGE SCALE GENOMIC DNA]</scope>
    <source>
        <strain evidence="3">SB210</strain>
    </source>
</reference>
<proteinExistence type="predicted"/>
<gene>
    <name evidence="2" type="ORF">TTHERM_00418610</name>
</gene>
<sequence>MYSSYQAKIEDSSCFINFLNYPQQCERYEDGTLPVYKSHSVLTLTTYPQSSRRRKRVRLNDSLSYCSIINDSHQNRQHSSLTQNHSSSSSSFQPSLKKIYVGSSNVDLSTQETIQSQFRSSIYDYQSYIQSFPDYRLRRICSYKYLKHIDHQNNTLNKSQSQQSQKYQHFDYKNLCMLFQDKYFSVQLIDSLNLQEKCLNFVQSYQLSIPSNIQLNSNFSSKQEEEEEENTANQTYLNQNEINFQINSSQLQQFEKENNIIVKQKAKLQINQQLQKNTRSFKRKQEVLTEIENTKTKRPNSRYQILVKNIQYETIKEITDIQKIEFSKRTISKVITKFILFLKGDYRTLKYYDLEQKCQNGTAQRILKNQDPQQFSDEDQNTQAPNFNQNCSFELPKFNLFELLEEQDHKEMLQTDSNSVNKGVNSVRNQRYSLTSNSSQGQCDKFIKEAVRDQYQIHKQNQHHSSFQSTPINQNLDKSQVCINATVKINEDLCPSQDEQQASQSISNSPKANFNKLKQINLQRKQSESSFCPEGYLNPINNNNNDSKIQIKSKQTLFNLSKYLMHLILEYLSEEHLDGLQIIPGFQSLIQNVVKRIKKKGQRTEHSQTYYYNHSHYNCLFLLLSDGNIEYVQNQKELMELHQYVYEINDFIKAFDLTQINFIKAIVARLIIKQFKLIRQLIDQQIQLNPIKYQTYNNYMITKLQYFERVYQGIKNLKKGQILVRF</sequence>
<organism evidence="2 3">
    <name type="scientific">Tetrahymena thermophila (strain SB210)</name>
    <dbReference type="NCBI Taxonomy" id="312017"/>
    <lineage>
        <taxon>Eukaryota</taxon>
        <taxon>Sar</taxon>
        <taxon>Alveolata</taxon>
        <taxon>Ciliophora</taxon>
        <taxon>Intramacronucleata</taxon>
        <taxon>Oligohymenophorea</taxon>
        <taxon>Hymenostomatida</taxon>
        <taxon>Tetrahymenina</taxon>
        <taxon>Tetrahymenidae</taxon>
        <taxon>Tetrahymena</taxon>
    </lineage>
</organism>
<dbReference type="InParanoid" id="Q22NU0"/>
<dbReference type="AlphaFoldDB" id="Q22NU0"/>
<feature type="compositionally biased region" description="Low complexity" evidence="1">
    <location>
        <begin position="77"/>
        <end position="93"/>
    </location>
</feature>